<evidence type="ECO:0000313" key="3">
    <source>
        <dbReference type="Proteomes" id="UP000431826"/>
    </source>
</evidence>
<dbReference type="EMBL" id="BLIR01000001">
    <property type="protein sequence ID" value="GFE35358.1"/>
    <property type="molecule type" value="Genomic_DNA"/>
</dbReference>
<name>A0A640UH21_9ACTN</name>
<keyword evidence="3" id="KW-1185">Reference proteome</keyword>
<accession>A0A640UH21</accession>
<keyword evidence="1" id="KW-1133">Transmembrane helix</keyword>
<gene>
    <name evidence="2" type="ORF">Stube_00310</name>
</gene>
<dbReference type="AlphaFoldDB" id="A0A640UH21"/>
<protein>
    <submittedName>
        <fullName evidence="2">Uncharacterized protein</fullName>
    </submittedName>
</protein>
<evidence type="ECO:0000256" key="1">
    <source>
        <dbReference type="SAM" id="Phobius"/>
    </source>
</evidence>
<proteinExistence type="predicted"/>
<reference evidence="2 3" key="1">
    <citation type="submission" date="2019-12" db="EMBL/GenBank/DDBJ databases">
        <title>Whole genome shotgun sequence of Streptomyces tubercidicus NBRC 13090.</title>
        <authorList>
            <person name="Ichikawa N."/>
            <person name="Kimura A."/>
            <person name="Kitahashi Y."/>
            <person name="Komaki H."/>
            <person name="Tamura T."/>
        </authorList>
    </citation>
    <scope>NUCLEOTIDE SEQUENCE [LARGE SCALE GENOMIC DNA]</scope>
    <source>
        <strain evidence="2 3">NBRC 13090</strain>
    </source>
</reference>
<keyword evidence="1" id="KW-0472">Membrane</keyword>
<keyword evidence="1" id="KW-0812">Transmembrane</keyword>
<dbReference type="Proteomes" id="UP000431826">
    <property type="component" value="Unassembled WGS sequence"/>
</dbReference>
<organism evidence="2 3">
    <name type="scientific">Streptomyces tubercidicus</name>
    <dbReference type="NCBI Taxonomy" id="47759"/>
    <lineage>
        <taxon>Bacteria</taxon>
        <taxon>Bacillati</taxon>
        <taxon>Actinomycetota</taxon>
        <taxon>Actinomycetes</taxon>
        <taxon>Kitasatosporales</taxon>
        <taxon>Streptomycetaceae</taxon>
        <taxon>Streptomyces</taxon>
    </lineage>
</organism>
<evidence type="ECO:0000313" key="2">
    <source>
        <dbReference type="EMBL" id="GFE35358.1"/>
    </source>
</evidence>
<sequence length="57" mass="6337">MDTAKKKAPSNLASLLRTASYLLSSFITVSTVQQVRRRRWRKSDGAFGEPGPCPVRT</sequence>
<comment type="caution">
    <text evidence="2">The sequence shown here is derived from an EMBL/GenBank/DDBJ whole genome shotgun (WGS) entry which is preliminary data.</text>
</comment>
<feature type="transmembrane region" description="Helical" evidence="1">
    <location>
        <begin position="12"/>
        <end position="32"/>
    </location>
</feature>